<sequence>MRRGENRGKDHRFSNDSTGVYKIFIDNLSRRVSRGALWELFNHYGRVERVLIPTVNNKTKYRKSTFAFVTLRSEKDLQSAIVAVHNTKIDGLLVSVTRARFPLSSNGGFVFASKAGGQWQSKSTHGAAETSGPRQPRAKAAGLGAQHAGGLPRENNKTYTEALLNNDNLRGSSFEGQAKDNSTPKNPGKGSLLDFDIPNDVSVWIKASAVGIIKDSFEMDFV</sequence>
<dbReference type="SMART" id="SM00360">
    <property type="entry name" value="RRM"/>
    <property type="match status" value="1"/>
</dbReference>
<comment type="caution">
    <text evidence="5">The sequence shown here is derived from an EMBL/GenBank/DDBJ whole genome shotgun (WGS) entry which is preliminary data.</text>
</comment>
<feature type="region of interest" description="Disordered" evidence="3">
    <location>
        <begin position="121"/>
        <end position="154"/>
    </location>
</feature>
<keyword evidence="6" id="KW-1185">Reference proteome</keyword>
<dbReference type="PANTHER" id="PTHR48027">
    <property type="entry name" value="HETEROGENEOUS NUCLEAR RIBONUCLEOPROTEIN 87F-RELATED"/>
    <property type="match status" value="1"/>
</dbReference>
<evidence type="ECO:0000313" key="5">
    <source>
        <dbReference type="EMBL" id="GMJ07514.1"/>
    </source>
</evidence>
<dbReference type="SUPFAM" id="SSF54928">
    <property type="entry name" value="RNA-binding domain, RBD"/>
    <property type="match status" value="1"/>
</dbReference>
<dbReference type="InterPro" id="IPR052462">
    <property type="entry name" value="SLIRP/GR-RBP-like"/>
</dbReference>
<dbReference type="CDD" id="cd00590">
    <property type="entry name" value="RRM_SF"/>
    <property type="match status" value="1"/>
</dbReference>
<dbReference type="AlphaFoldDB" id="A0A9W7J942"/>
<dbReference type="Pfam" id="PF00076">
    <property type="entry name" value="RRM_1"/>
    <property type="match status" value="1"/>
</dbReference>
<reference evidence="5" key="1">
    <citation type="submission" date="2023-05" db="EMBL/GenBank/DDBJ databases">
        <title>Genome and transcriptome analyses reveal genes involved in the formation of fine ridges on petal epidermal cells in Hibiscus trionum.</title>
        <authorList>
            <person name="Koshimizu S."/>
            <person name="Masuda S."/>
            <person name="Ishii T."/>
            <person name="Shirasu K."/>
            <person name="Hoshino A."/>
            <person name="Arita M."/>
        </authorList>
    </citation>
    <scope>NUCLEOTIDE SEQUENCE</scope>
    <source>
        <strain evidence="5">Hamamatsu line</strain>
    </source>
</reference>
<gene>
    <name evidence="5" type="ORF">HRI_004420600</name>
</gene>
<evidence type="ECO:0000256" key="1">
    <source>
        <dbReference type="ARBA" id="ARBA00022884"/>
    </source>
</evidence>
<feature type="compositionally biased region" description="Polar residues" evidence="3">
    <location>
        <begin position="170"/>
        <end position="185"/>
    </location>
</feature>
<organism evidence="5 6">
    <name type="scientific">Hibiscus trionum</name>
    <name type="common">Flower of an hour</name>
    <dbReference type="NCBI Taxonomy" id="183268"/>
    <lineage>
        <taxon>Eukaryota</taxon>
        <taxon>Viridiplantae</taxon>
        <taxon>Streptophyta</taxon>
        <taxon>Embryophyta</taxon>
        <taxon>Tracheophyta</taxon>
        <taxon>Spermatophyta</taxon>
        <taxon>Magnoliopsida</taxon>
        <taxon>eudicotyledons</taxon>
        <taxon>Gunneridae</taxon>
        <taxon>Pentapetalae</taxon>
        <taxon>rosids</taxon>
        <taxon>malvids</taxon>
        <taxon>Malvales</taxon>
        <taxon>Malvaceae</taxon>
        <taxon>Malvoideae</taxon>
        <taxon>Hibiscus</taxon>
    </lineage>
</organism>
<dbReference type="PROSITE" id="PS50102">
    <property type="entry name" value="RRM"/>
    <property type="match status" value="1"/>
</dbReference>
<feature type="region of interest" description="Disordered" evidence="3">
    <location>
        <begin position="170"/>
        <end position="191"/>
    </location>
</feature>
<evidence type="ECO:0000259" key="4">
    <source>
        <dbReference type="PROSITE" id="PS50102"/>
    </source>
</evidence>
<dbReference type="InterPro" id="IPR035979">
    <property type="entry name" value="RBD_domain_sf"/>
</dbReference>
<dbReference type="GO" id="GO:0003723">
    <property type="term" value="F:RNA binding"/>
    <property type="evidence" value="ECO:0007669"/>
    <property type="project" value="UniProtKB-UniRule"/>
</dbReference>
<dbReference type="OrthoDB" id="1749483at2759"/>
<evidence type="ECO:0000313" key="6">
    <source>
        <dbReference type="Proteomes" id="UP001165190"/>
    </source>
</evidence>
<dbReference type="Proteomes" id="UP001165190">
    <property type="component" value="Unassembled WGS sequence"/>
</dbReference>
<dbReference type="Gene3D" id="3.30.70.330">
    <property type="match status" value="1"/>
</dbReference>
<dbReference type="InterPro" id="IPR000504">
    <property type="entry name" value="RRM_dom"/>
</dbReference>
<feature type="compositionally biased region" description="Low complexity" evidence="3">
    <location>
        <begin position="138"/>
        <end position="150"/>
    </location>
</feature>
<proteinExistence type="predicted"/>
<protein>
    <recommendedName>
        <fullName evidence="4">RRM domain-containing protein</fullName>
    </recommendedName>
</protein>
<dbReference type="InterPro" id="IPR012677">
    <property type="entry name" value="Nucleotide-bd_a/b_plait_sf"/>
</dbReference>
<accession>A0A9W7J942</accession>
<feature type="domain" description="RRM" evidence="4">
    <location>
        <begin position="21"/>
        <end position="101"/>
    </location>
</feature>
<name>A0A9W7J942_HIBTR</name>
<dbReference type="EMBL" id="BSYR01000048">
    <property type="protein sequence ID" value="GMJ07514.1"/>
    <property type="molecule type" value="Genomic_DNA"/>
</dbReference>
<evidence type="ECO:0000256" key="3">
    <source>
        <dbReference type="SAM" id="MobiDB-lite"/>
    </source>
</evidence>
<evidence type="ECO:0000256" key="2">
    <source>
        <dbReference type="PROSITE-ProRule" id="PRU00176"/>
    </source>
</evidence>
<keyword evidence="1 2" id="KW-0694">RNA-binding</keyword>